<dbReference type="OrthoDB" id="3249214at2759"/>
<dbReference type="SUPFAM" id="SSF52058">
    <property type="entry name" value="L domain-like"/>
    <property type="match status" value="1"/>
</dbReference>
<proteinExistence type="predicted"/>
<gene>
    <name evidence="2" type="ORF">BT96DRAFT_1015695</name>
</gene>
<dbReference type="AlphaFoldDB" id="A0A6A4I404"/>
<organism evidence="2 3">
    <name type="scientific">Gymnopus androsaceus JB14</name>
    <dbReference type="NCBI Taxonomy" id="1447944"/>
    <lineage>
        <taxon>Eukaryota</taxon>
        <taxon>Fungi</taxon>
        <taxon>Dikarya</taxon>
        <taxon>Basidiomycota</taxon>
        <taxon>Agaricomycotina</taxon>
        <taxon>Agaricomycetes</taxon>
        <taxon>Agaricomycetidae</taxon>
        <taxon>Agaricales</taxon>
        <taxon>Marasmiineae</taxon>
        <taxon>Omphalotaceae</taxon>
        <taxon>Gymnopus</taxon>
    </lineage>
</organism>
<name>A0A6A4I404_9AGAR</name>
<dbReference type="EMBL" id="ML769410">
    <property type="protein sequence ID" value="KAE9405256.1"/>
    <property type="molecule type" value="Genomic_DNA"/>
</dbReference>
<accession>A0A6A4I404</accession>
<keyword evidence="3" id="KW-1185">Reference proteome</keyword>
<protein>
    <recommendedName>
        <fullName evidence="1">F-box domain-containing protein</fullName>
    </recommendedName>
</protein>
<dbReference type="PROSITE" id="PS50181">
    <property type="entry name" value="FBOX"/>
    <property type="match status" value="1"/>
</dbReference>
<dbReference type="Gene3D" id="3.80.10.10">
    <property type="entry name" value="Ribonuclease Inhibitor"/>
    <property type="match status" value="1"/>
</dbReference>
<reference evidence="2" key="1">
    <citation type="journal article" date="2019" name="Environ. Microbiol.">
        <title>Fungal ecological strategies reflected in gene transcription - a case study of two litter decomposers.</title>
        <authorList>
            <person name="Barbi F."/>
            <person name="Kohler A."/>
            <person name="Barry K."/>
            <person name="Baskaran P."/>
            <person name="Daum C."/>
            <person name="Fauchery L."/>
            <person name="Ihrmark K."/>
            <person name="Kuo A."/>
            <person name="LaButti K."/>
            <person name="Lipzen A."/>
            <person name="Morin E."/>
            <person name="Grigoriev I.V."/>
            <person name="Henrissat B."/>
            <person name="Lindahl B."/>
            <person name="Martin F."/>
        </authorList>
    </citation>
    <scope>NUCLEOTIDE SEQUENCE</scope>
    <source>
        <strain evidence="2">JB14</strain>
    </source>
</reference>
<dbReference type="InterPro" id="IPR032675">
    <property type="entry name" value="LRR_dom_sf"/>
</dbReference>
<feature type="domain" description="F-box" evidence="1">
    <location>
        <begin position="5"/>
        <end position="53"/>
    </location>
</feature>
<evidence type="ECO:0000313" key="2">
    <source>
        <dbReference type="EMBL" id="KAE9405256.1"/>
    </source>
</evidence>
<dbReference type="Proteomes" id="UP000799118">
    <property type="component" value="Unassembled WGS sequence"/>
</dbReference>
<sequence>MTATQNYLSKLPLEILDTIISDLDEHSDLIALALASKAVSRLVIPRHSEYRVLRIRHRFPGLWAHLAKRADLSRNLREIHVFSQKAANSNFSEHYPLTLVSSAALPSGTLTDLLKEEEERVGNVLTVMGYTQRLEAFQWDFRYAHMNADQEIQLISTLSGIPSVSQLVLAGELRCLAPSSDSHVFQMAWNMPNLHDLTLMGNIWSAPATALSLKHVLKQSIQLKRLQIPIEAISICDFIIPTLRQLSLFLQSGTTVRVIKQWNTFLENHPLLEDLWCNPSSTMVLPRNGLVKLKRLSVERNFIDSFRDAEHVPASLECLQYSSFNFRDGVLSRCNFKNLRKLYLSSVAGEDELSAIAASCPALNWLHIVECVKFELNIWLDFLSSFPGLEVFRGPGIWISIDEDNDRMHMAIMQVVQRCPNLRELDHRNVHGRSRKTIVIIKEQREDGLHVRYEIQRPRSRGQVYLMDDTFT</sequence>
<dbReference type="InterPro" id="IPR001810">
    <property type="entry name" value="F-box_dom"/>
</dbReference>
<evidence type="ECO:0000259" key="1">
    <source>
        <dbReference type="PROSITE" id="PS50181"/>
    </source>
</evidence>
<evidence type="ECO:0000313" key="3">
    <source>
        <dbReference type="Proteomes" id="UP000799118"/>
    </source>
</evidence>